<comment type="caution">
    <text evidence="1">The sequence shown here is derived from an EMBL/GenBank/DDBJ whole genome shotgun (WGS) entry which is preliminary data.</text>
</comment>
<keyword evidence="2" id="KW-1185">Reference proteome</keyword>
<proteinExistence type="predicted"/>
<protein>
    <submittedName>
        <fullName evidence="1">Uncharacterized protein</fullName>
    </submittedName>
</protein>
<gene>
    <name evidence="1" type="ORF">Fot_42118</name>
</gene>
<dbReference type="Proteomes" id="UP001604277">
    <property type="component" value="Unassembled WGS sequence"/>
</dbReference>
<accession>A0ABD1RK98</accession>
<name>A0ABD1RK98_9LAMI</name>
<organism evidence="1 2">
    <name type="scientific">Forsythia ovata</name>
    <dbReference type="NCBI Taxonomy" id="205694"/>
    <lineage>
        <taxon>Eukaryota</taxon>
        <taxon>Viridiplantae</taxon>
        <taxon>Streptophyta</taxon>
        <taxon>Embryophyta</taxon>
        <taxon>Tracheophyta</taxon>
        <taxon>Spermatophyta</taxon>
        <taxon>Magnoliopsida</taxon>
        <taxon>eudicotyledons</taxon>
        <taxon>Gunneridae</taxon>
        <taxon>Pentapetalae</taxon>
        <taxon>asterids</taxon>
        <taxon>lamiids</taxon>
        <taxon>Lamiales</taxon>
        <taxon>Oleaceae</taxon>
        <taxon>Forsythieae</taxon>
        <taxon>Forsythia</taxon>
    </lineage>
</organism>
<dbReference type="EMBL" id="JBFOLJ010000012">
    <property type="protein sequence ID" value="KAL2488826.1"/>
    <property type="molecule type" value="Genomic_DNA"/>
</dbReference>
<evidence type="ECO:0000313" key="2">
    <source>
        <dbReference type="Proteomes" id="UP001604277"/>
    </source>
</evidence>
<reference evidence="2" key="1">
    <citation type="submission" date="2024-07" db="EMBL/GenBank/DDBJ databases">
        <title>Two chromosome-level genome assemblies of Korean endemic species Abeliophyllum distichum and Forsythia ovata (Oleaceae).</title>
        <authorList>
            <person name="Jang H."/>
        </authorList>
    </citation>
    <scope>NUCLEOTIDE SEQUENCE [LARGE SCALE GENOMIC DNA]</scope>
</reference>
<sequence>MGDKRASQNRWRRELNARKKELRRHELVVNGENLPMRKRNRHLTGLARRVLTLSGSLNIDVSASDNTTSVRGEGTMDRGIDVSNEPIEGVEEIVQSAENEQYATSKVVLRTPKCTARRSTFFLGEGVIENRNFVVVILVQVRDCTGYIDATMIGETVESFLQCPAATLMDPTTSDNRSISPAVRTSTDEDYFAYIRATKRETGGVQVKYDAIFLLDSKTELDIPTYQENTSKSSFVSRKDILSWRQKKGIVTPVKRTLFSLKNSGSSENEDGINTINNIPDCLIQNRDLDGNQDILNTIRTYTTEEYFLYLKAVNNSKNNTNMRYDVIFMLDPMLDTEITANEGELSVNDIILQDKNFENSENISDFNVKDAQPRTLSHFSKEFGIKDNTDFILLPDIAKDSGYSVMANTNNGDTIVKPWTIIYQYALTITSMLTTAISISNSVGRDKDI</sequence>
<evidence type="ECO:0000313" key="1">
    <source>
        <dbReference type="EMBL" id="KAL2488826.1"/>
    </source>
</evidence>
<dbReference type="AlphaFoldDB" id="A0ABD1RK98"/>